<evidence type="ECO:0000313" key="1">
    <source>
        <dbReference type="EMBL" id="MQN81781.1"/>
    </source>
</evidence>
<proteinExistence type="predicted"/>
<dbReference type="AlphaFoldDB" id="A0A3E5DIH3"/>
<name>A0A3E5DIH3_9BACT</name>
<dbReference type="RefSeq" id="WP_117588191.1">
    <property type="nucleotide sequence ID" value="NZ_CP152352.1"/>
</dbReference>
<dbReference type="EMBL" id="QRVA01000106">
    <property type="protein sequence ID" value="RGS08327.1"/>
    <property type="molecule type" value="Genomic_DNA"/>
</dbReference>
<dbReference type="Proteomes" id="UP000480425">
    <property type="component" value="Unassembled WGS sequence"/>
</dbReference>
<evidence type="ECO:0000313" key="4">
    <source>
        <dbReference type="Proteomes" id="UP000283872"/>
    </source>
</evidence>
<dbReference type="Proteomes" id="UP000283872">
    <property type="component" value="Unassembled WGS sequence"/>
</dbReference>
<reference evidence="4 5" key="1">
    <citation type="submission" date="2018-08" db="EMBL/GenBank/DDBJ databases">
        <title>A genome reference for cultivated species of the human gut microbiota.</title>
        <authorList>
            <person name="Zou Y."/>
            <person name="Xue W."/>
            <person name="Luo G."/>
        </authorList>
    </citation>
    <scope>NUCLEOTIDE SEQUENCE [LARGE SCALE GENOMIC DNA]</scope>
    <source>
        <strain evidence="2 4">AF24-12</strain>
        <strain evidence="3 5">AF46-2NS</strain>
    </source>
</reference>
<evidence type="ECO:0000313" key="3">
    <source>
        <dbReference type="EMBL" id="RHK06621.1"/>
    </source>
</evidence>
<accession>A0A3E5DIH3</accession>
<dbReference type="EMBL" id="VZCB01000093">
    <property type="protein sequence ID" value="MQN81781.1"/>
    <property type="molecule type" value="Genomic_DNA"/>
</dbReference>
<reference evidence="1 6" key="2">
    <citation type="submission" date="2019-09" db="EMBL/GenBank/DDBJ databases">
        <title>Distinct polysaccharide growth profiles of human intestinal Prevotella copri isolates.</title>
        <authorList>
            <person name="Fehlner-Peach H."/>
            <person name="Magnabosco C."/>
            <person name="Raghavan V."/>
            <person name="Scher J.U."/>
            <person name="Tett A."/>
            <person name="Cox L.M."/>
            <person name="Gottsegen C."/>
            <person name="Watters A."/>
            <person name="Wiltshire- Gordon J.D."/>
            <person name="Segata N."/>
            <person name="Bonneau R."/>
            <person name="Littman D.R."/>
        </authorList>
    </citation>
    <scope>NUCLEOTIDE SEQUENCE [LARGE SCALE GENOMIC DNA]</scope>
    <source>
        <strain evidence="6">iA622</strain>
        <strain evidence="1">IA622</strain>
    </source>
</reference>
<dbReference type="EMBL" id="QRNB01000143">
    <property type="protein sequence ID" value="RHK06621.1"/>
    <property type="molecule type" value="Genomic_DNA"/>
</dbReference>
<dbReference type="OrthoDB" id="1075202at2"/>
<organism evidence="3 5">
    <name type="scientific">Segatella copri</name>
    <dbReference type="NCBI Taxonomy" id="165179"/>
    <lineage>
        <taxon>Bacteria</taxon>
        <taxon>Pseudomonadati</taxon>
        <taxon>Bacteroidota</taxon>
        <taxon>Bacteroidia</taxon>
        <taxon>Bacteroidales</taxon>
        <taxon>Prevotellaceae</taxon>
        <taxon>Segatella</taxon>
    </lineage>
</organism>
<comment type="caution">
    <text evidence="3">The sequence shown here is derived from an EMBL/GenBank/DDBJ whole genome shotgun (WGS) entry which is preliminary data.</text>
</comment>
<gene>
    <name evidence="3" type="ORF">DW079_14370</name>
    <name evidence="2" type="ORF">DWY11_16300</name>
    <name evidence="1" type="ORF">F7D73_12670</name>
</gene>
<evidence type="ECO:0000313" key="5">
    <source>
        <dbReference type="Proteomes" id="UP000286211"/>
    </source>
</evidence>
<protein>
    <submittedName>
        <fullName evidence="3">Uncharacterized protein</fullName>
    </submittedName>
</protein>
<evidence type="ECO:0000313" key="6">
    <source>
        <dbReference type="Proteomes" id="UP000480425"/>
    </source>
</evidence>
<dbReference type="Proteomes" id="UP000286211">
    <property type="component" value="Unassembled WGS sequence"/>
</dbReference>
<sequence length="90" mass="10175">MLTSNVSQDRTIPYWDEIRNLSIEDKYSLIAKIESSLGDVDMSESTNSIHGIPREVMIAAAEYALKENRAGRCIPNSQVESFIKAKRGWK</sequence>
<evidence type="ECO:0000313" key="2">
    <source>
        <dbReference type="EMBL" id="RGS08327.1"/>
    </source>
</evidence>